<protein>
    <submittedName>
        <fullName evidence="1">Uncharacterized protein</fullName>
    </submittedName>
</protein>
<reference evidence="1" key="1">
    <citation type="journal article" date="2021" name="Proc. Natl. Acad. Sci. U.S.A.">
        <title>A Catalog of Tens of Thousands of Viruses from Human Metagenomes Reveals Hidden Associations with Chronic Diseases.</title>
        <authorList>
            <person name="Tisza M.J."/>
            <person name="Buck C.B."/>
        </authorList>
    </citation>
    <scope>NUCLEOTIDE SEQUENCE</scope>
    <source>
        <strain evidence="1">Ct4085</strain>
    </source>
</reference>
<sequence length="94" mass="10706">MRYALRKQDKIASVYSEAYLNGHIIKSLDSYFGKCDDERITDDISQEGYASRTGGNYPLLRINDLSDDNAMLEFAVIGQQYDVLRLSFLGRMKG</sequence>
<proteinExistence type="predicted"/>
<dbReference type="EMBL" id="BK032584">
    <property type="protein sequence ID" value="DAF49577.1"/>
    <property type="molecule type" value="Genomic_DNA"/>
</dbReference>
<accession>A0A8S5SEZ4</accession>
<name>A0A8S5SEZ4_9CAUD</name>
<evidence type="ECO:0000313" key="1">
    <source>
        <dbReference type="EMBL" id="DAF49577.1"/>
    </source>
</evidence>
<organism evidence="1">
    <name type="scientific">Siphoviridae sp. ct4085</name>
    <dbReference type="NCBI Taxonomy" id="2827774"/>
    <lineage>
        <taxon>Viruses</taxon>
        <taxon>Duplodnaviria</taxon>
        <taxon>Heunggongvirae</taxon>
        <taxon>Uroviricota</taxon>
        <taxon>Caudoviricetes</taxon>
    </lineage>
</organism>